<protein>
    <submittedName>
        <fullName evidence="1">Uncharacterized protein</fullName>
    </submittedName>
</protein>
<dbReference type="AlphaFoldDB" id="A0A1J7BIR5"/>
<keyword evidence="2" id="KW-1185">Reference proteome</keyword>
<comment type="caution">
    <text evidence="1">The sequence shown here is derived from an EMBL/GenBank/DDBJ whole genome shotgun (WGS) entry which is preliminary data.</text>
</comment>
<dbReference type="RefSeq" id="WP_071655384.1">
    <property type="nucleotide sequence ID" value="NZ_MLCF01000017.1"/>
</dbReference>
<evidence type="ECO:0000313" key="1">
    <source>
        <dbReference type="EMBL" id="OIV38563.1"/>
    </source>
</evidence>
<dbReference type="STRING" id="1428644.BIV57_04710"/>
<organism evidence="1 2">
    <name type="scientific">Mangrovactinospora gilvigrisea</name>
    <dbReference type="NCBI Taxonomy" id="1428644"/>
    <lineage>
        <taxon>Bacteria</taxon>
        <taxon>Bacillati</taxon>
        <taxon>Actinomycetota</taxon>
        <taxon>Actinomycetes</taxon>
        <taxon>Kitasatosporales</taxon>
        <taxon>Streptomycetaceae</taxon>
        <taxon>Mangrovactinospora</taxon>
    </lineage>
</organism>
<accession>A0A1J7BIR5</accession>
<sequence>MNTNIDAGSPGSRPLADWGLGAVPLLEPLAYPGRPAPGPAVLLGDGLTVLQRWDGAAVDGLLAEAGAPPLAARTPVLAVGSNAAPAQLHHKLAALPPAARAVPLCPVRADGLGVGVSAHISRAGYISAAPFAAPGARAALTATWLDPEQLAAVDATELTYRRRPARGPVALPDGTALDGAFLYVHRTGVLAAEGDGDVPLPAGPQPELLAGLLARSARLRALFDHPGSPAEFSRPSPTTALAVKRSALAFVTRAAADPQLRTLAADLFQELGWVLPQPDLHA</sequence>
<gene>
    <name evidence="1" type="ORF">BIV57_04710</name>
</gene>
<dbReference type="EMBL" id="MLCF01000017">
    <property type="protein sequence ID" value="OIV38563.1"/>
    <property type="molecule type" value="Genomic_DNA"/>
</dbReference>
<reference evidence="1 2" key="1">
    <citation type="submission" date="2016-10" db="EMBL/GenBank/DDBJ databases">
        <title>Genome sequence of Streptomyces gilvigriseus MUSC 26.</title>
        <authorList>
            <person name="Lee L.-H."/>
            <person name="Ser H.-L."/>
        </authorList>
    </citation>
    <scope>NUCLEOTIDE SEQUENCE [LARGE SCALE GENOMIC DNA]</scope>
    <source>
        <strain evidence="1 2">MUSC 26</strain>
    </source>
</reference>
<evidence type="ECO:0000313" key="2">
    <source>
        <dbReference type="Proteomes" id="UP000243342"/>
    </source>
</evidence>
<proteinExistence type="predicted"/>
<name>A0A1J7BIR5_9ACTN</name>
<dbReference type="Proteomes" id="UP000243342">
    <property type="component" value="Unassembled WGS sequence"/>
</dbReference>